<reference evidence="7 8" key="1">
    <citation type="submission" date="2021-06" db="EMBL/GenBank/DDBJ databases">
        <authorList>
            <person name="Palmer J.M."/>
        </authorList>
    </citation>
    <scope>NUCLEOTIDE SEQUENCE [LARGE SCALE GENOMIC DNA]</scope>
    <source>
        <strain evidence="7 8">XC_2019</strain>
        <tissue evidence="7">Muscle</tissue>
    </source>
</reference>
<accession>A0ABV0QKI6</accession>
<evidence type="ECO:0000256" key="5">
    <source>
        <dbReference type="ARBA" id="ARBA00023242"/>
    </source>
</evidence>
<evidence type="ECO:0000313" key="8">
    <source>
        <dbReference type="Proteomes" id="UP001434883"/>
    </source>
</evidence>
<gene>
    <name evidence="7" type="ORF">XENOCAPTIV_013696</name>
</gene>
<comment type="subcellular location">
    <subcellularLocation>
        <location evidence="1">Nucleus</location>
    </subcellularLocation>
</comment>
<evidence type="ECO:0000259" key="6">
    <source>
        <dbReference type="Pfam" id="PF16589"/>
    </source>
</evidence>
<dbReference type="EMBL" id="JAHRIN010016834">
    <property type="protein sequence ID" value="MEQ2196325.1"/>
    <property type="molecule type" value="Genomic_DNA"/>
</dbReference>
<keyword evidence="8" id="KW-1185">Reference proteome</keyword>
<feature type="domain" description="BRCT" evidence="6">
    <location>
        <begin position="131"/>
        <end position="169"/>
    </location>
</feature>
<dbReference type="InterPro" id="IPR051579">
    <property type="entry name" value="DDR_Transcriptional_Reg"/>
</dbReference>
<evidence type="ECO:0000256" key="4">
    <source>
        <dbReference type="ARBA" id="ARBA00023204"/>
    </source>
</evidence>
<organism evidence="7 8">
    <name type="scientific">Xenoophorus captivus</name>
    <dbReference type="NCBI Taxonomy" id="1517983"/>
    <lineage>
        <taxon>Eukaryota</taxon>
        <taxon>Metazoa</taxon>
        <taxon>Chordata</taxon>
        <taxon>Craniata</taxon>
        <taxon>Vertebrata</taxon>
        <taxon>Euteleostomi</taxon>
        <taxon>Actinopterygii</taxon>
        <taxon>Neopterygii</taxon>
        <taxon>Teleostei</taxon>
        <taxon>Neoteleostei</taxon>
        <taxon>Acanthomorphata</taxon>
        <taxon>Ovalentaria</taxon>
        <taxon>Atherinomorphae</taxon>
        <taxon>Cyprinodontiformes</taxon>
        <taxon>Goodeidae</taxon>
        <taxon>Xenoophorus</taxon>
    </lineage>
</organism>
<dbReference type="PANTHER" id="PTHR23196">
    <property type="entry name" value="PAX TRANSCRIPTION ACTIVATION DOMAIN INTERACTING PROTEIN"/>
    <property type="match status" value="1"/>
</dbReference>
<dbReference type="Pfam" id="PF16589">
    <property type="entry name" value="BRCT_2"/>
    <property type="match status" value="1"/>
</dbReference>
<dbReference type="Proteomes" id="UP001434883">
    <property type="component" value="Unassembled WGS sequence"/>
</dbReference>
<evidence type="ECO:0000313" key="7">
    <source>
        <dbReference type="EMBL" id="MEQ2196325.1"/>
    </source>
</evidence>
<dbReference type="Gene3D" id="3.40.50.10190">
    <property type="entry name" value="BRCT domain"/>
    <property type="match status" value="1"/>
</dbReference>
<protein>
    <recommendedName>
        <fullName evidence="6">BRCT domain-containing protein</fullName>
    </recommendedName>
</protein>
<sequence length="195" mass="20924">MEASGAGGRIGLIITHNCLFILGCRVVDESGERVLARLGGAMAKGVSDMNSGSFLSPYAFVVKDPEQEKKFSFSLQESLRTASSQPLLQGYEIHVTNSQGASRAQSCSCCLMPLFHLTPLLSPDSVFQPRTVVISCEEDLRLCGPAMSASLLIVTAEFILTGILQQRVDFETHALPPPVTNLQPAAGREGGRKKT</sequence>
<keyword evidence="3" id="KW-0227">DNA damage</keyword>
<dbReference type="InterPro" id="IPR036420">
    <property type="entry name" value="BRCT_dom_sf"/>
</dbReference>
<evidence type="ECO:0000256" key="3">
    <source>
        <dbReference type="ARBA" id="ARBA00022763"/>
    </source>
</evidence>
<comment type="caution">
    <text evidence="7">The sequence shown here is derived from an EMBL/GenBank/DDBJ whole genome shotgun (WGS) entry which is preliminary data.</text>
</comment>
<dbReference type="PANTHER" id="PTHR23196:SF34">
    <property type="entry name" value="MEDIATOR OF DNA DAMAGE CHECKPOINT PROTEIN 1"/>
    <property type="match status" value="1"/>
</dbReference>
<keyword evidence="5" id="KW-0539">Nucleus</keyword>
<keyword evidence="2" id="KW-0597">Phosphoprotein</keyword>
<dbReference type="InterPro" id="IPR001357">
    <property type="entry name" value="BRCT_dom"/>
</dbReference>
<proteinExistence type="predicted"/>
<evidence type="ECO:0000256" key="1">
    <source>
        <dbReference type="ARBA" id="ARBA00004123"/>
    </source>
</evidence>
<evidence type="ECO:0000256" key="2">
    <source>
        <dbReference type="ARBA" id="ARBA00022553"/>
    </source>
</evidence>
<name>A0ABV0QKI6_9TELE</name>
<keyword evidence="4" id="KW-0234">DNA repair</keyword>